<dbReference type="EMBL" id="CP015614">
    <property type="protein sequence ID" value="ANF54904.1"/>
    <property type="molecule type" value="Genomic_DNA"/>
</dbReference>
<accession>A0A172Y6Q3</accession>
<proteinExistence type="predicted"/>
<organism evidence="2 3">
    <name type="scientific">Brevundimonas naejangsanensis</name>
    <dbReference type="NCBI Taxonomy" id="588932"/>
    <lineage>
        <taxon>Bacteria</taxon>
        <taxon>Pseudomonadati</taxon>
        <taxon>Pseudomonadota</taxon>
        <taxon>Alphaproteobacteria</taxon>
        <taxon>Caulobacterales</taxon>
        <taxon>Caulobacteraceae</taxon>
        <taxon>Brevundimonas</taxon>
    </lineage>
</organism>
<dbReference type="eggNOG" id="ENOG5034C70">
    <property type="taxonomic scope" value="Bacteria"/>
</dbReference>
<evidence type="ECO:0000313" key="3">
    <source>
        <dbReference type="Proteomes" id="UP000077603"/>
    </source>
</evidence>
<dbReference type="KEGG" id="bne:DA69_09190"/>
<dbReference type="AlphaFoldDB" id="A0A172Y6Q3"/>
<feature type="region of interest" description="Disordered" evidence="1">
    <location>
        <begin position="75"/>
        <end position="95"/>
    </location>
</feature>
<name>A0A172Y6Q3_9CAUL</name>
<sequence length="95" mass="9594">MSGGMNDVEVGGAGAGPDGAPIYVEYSSTAGVLKIRLGVDKPFATADHSINGGVVHTQPFDIAVSGQTIRASGVSLKTDNGEPVDDNASFEIQCG</sequence>
<evidence type="ECO:0000256" key="1">
    <source>
        <dbReference type="SAM" id="MobiDB-lite"/>
    </source>
</evidence>
<dbReference type="Proteomes" id="UP000077603">
    <property type="component" value="Chromosome"/>
</dbReference>
<reference evidence="2 3" key="1">
    <citation type="journal article" date="2014" name="Genome Announc.">
        <title>Genome Sequence of a Promising Hydrogen-Producing Facultative Anaerobic Bacterium, Brevundimonas naejangsanensis Strain B1.</title>
        <authorList>
            <person name="Su H."/>
            <person name="Zhang T."/>
            <person name="Bao M."/>
            <person name="Jiang Y."/>
            <person name="Wang Y."/>
            <person name="Tan T."/>
        </authorList>
    </citation>
    <scope>NUCLEOTIDE SEQUENCE [LARGE SCALE GENOMIC DNA]</scope>
    <source>
        <strain evidence="2 3">B1</strain>
    </source>
</reference>
<evidence type="ECO:0000313" key="2">
    <source>
        <dbReference type="EMBL" id="ANF54904.1"/>
    </source>
</evidence>
<protein>
    <submittedName>
        <fullName evidence="2">Uncharacterized protein</fullName>
    </submittedName>
</protein>
<keyword evidence="3" id="KW-1185">Reference proteome</keyword>
<gene>
    <name evidence="2" type="ORF">DA69_09190</name>
</gene>